<proteinExistence type="predicted"/>
<accession>A0A1S7LNE1</accession>
<dbReference type="Gene3D" id="3.30.2010.10">
    <property type="entry name" value="Metalloproteases ('zincins'), catalytic domain"/>
    <property type="match status" value="1"/>
</dbReference>
<dbReference type="PANTHER" id="PTHR30399:SF1">
    <property type="entry name" value="UTP PYROPHOSPHATASE"/>
    <property type="match status" value="1"/>
</dbReference>
<sequence length="258" mass="30221">MPKQSASQWLQLDDFEMPVEIKPSNRARRIRITVGRCGVSVTLPKRVPLHQAEAFLLEKRRWVHSHWRKRQQEQQEVPQWQRLEEGCVIPLWDNPYTLKLRSQEVKKVTLTLHEEGSERVLEAQVNPTWLPAIRDQALRTALRDLLKATLRQEIDQQIALWAPQYGFAVKGIRIRPMRSRWGSCSAKGWLNFNRHLVHGPRAVCHYVIAHELCHLHHPHHGASFWQAVAQIDGAYQTHRNWLKSHGHRLQIQLEGEPL</sequence>
<reference evidence="2" key="1">
    <citation type="submission" date="2015-04" db="EMBL/GenBank/DDBJ databases">
        <authorList>
            <person name="Syromyatnikov M.Y."/>
            <person name="Popov V.N."/>
        </authorList>
    </citation>
    <scope>NUCLEOTIDE SEQUENCE</scope>
    <source>
        <strain evidence="2">MO-1</strain>
    </source>
</reference>
<feature type="domain" description="YgjP-like metallopeptidase" evidence="1">
    <location>
        <begin position="28"/>
        <end position="245"/>
    </location>
</feature>
<name>A0A1S7LNE1_MAGMO</name>
<dbReference type="PANTHER" id="PTHR30399">
    <property type="entry name" value="UNCHARACTERIZED PROTEIN YGJP"/>
    <property type="match status" value="1"/>
</dbReference>
<dbReference type="EMBL" id="LO017727">
    <property type="protein sequence ID" value="CRH07266.1"/>
    <property type="molecule type" value="Genomic_DNA"/>
</dbReference>
<dbReference type="InterPro" id="IPR002725">
    <property type="entry name" value="YgjP-like_metallopeptidase"/>
</dbReference>
<dbReference type="Pfam" id="PF01863">
    <property type="entry name" value="YgjP-like"/>
    <property type="match status" value="1"/>
</dbReference>
<evidence type="ECO:0000313" key="2">
    <source>
        <dbReference type="EMBL" id="CRH07266.1"/>
    </source>
</evidence>
<organism evidence="2">
    <name type="scientific">Magnetococcus massalia (strain MO-1)</name>
    <dbReference type="NCBI Taxonomy" id="451514"/>
    <lineage>
        <taxon>Bacteria</taxon>
        <taxon>Pseudomonadati</taxon>
        <taxon>Pseudomonadota</taxon>
        <taxon>Magnetococcia</taxon>
        <taxon>Magnetococcales</taxon>
        <taxon>Magnetococcaceae</taxon>
        <taxon>Magnetococcus</taxon>
    </lineage>
</organism>
<evidence type="ECO:0000259" key="1">
    <source>
        <dbReference type="Pfam" id="PF01863"/>
    </source>
</evidence>
<gene>
    <name evidence="2" type="ORF">MAGMO_3125</name>
</gene>
<protein>
    <recommendedName>
        <fullName evidence="1">YgjP-like metallopeptidase domain-containing protein</fullName>
    </recommendedName>
</protein>
<dbReference type="AlphaFoldDB" id="A0A1S7LNE1"/>
<dbReference type="InterPro" id="IPR053136">
    <property type="entry name" value="UTP_pyrophosphatase-like"/>
</dbReference>
<dbReference type="CDD" id="cd07344">
    <property type="entry name" value="M48_yhfN_like"/>
    <property type="match status" value="1"/>
</dbReference>